<protein>
    <recommendedName>
        <fullName evidence="15">Phenylalanine--tRNA ligase beta subunit</fullName>
        <ecNumber evidence="15">6.1.1.20</ecNumber>
    </recommendedName>
    <alternativeName>
        <fullName evidence="15">Phenylalanyl-tRNA synthetase beta subunit</fullName>
        <shortName evidence="15">PheRS</shortName>
    </alternativeName>
</protein>
<dbReference type="EC" id="6.1.1.20" evidence="15"/>
<dbReference type="AlphaFoldDB" id="V9TWY6"/>
<evidence type="ECO:0000256" key="5">
    <source>
        <dbReference type="ARBA" id="ARBA00022555"/>
    </source>
</evidence>
<dbReference type="SUPFAM" id="SSF55681">
    <property type="entry name" value="Class II aaRS and biotin synthetases"/>
    <property type="match status" value="1"/>
</dbReference>
<keyword evidence="8 15" id="KW-0547">Nucleotide-binding</keyword>
<keyword evidence="5 16" id="KW-0820">tRNA-binding</keyword>
<dbReference type="PROSITE" id="PS50886">
    <property type="entry name" value="TRBD"/>
    <property type="match status" value="1"/>
</dbReference>
<feature type="domain" description="FDX-ACB" evidence="18">
    <location>
        <begin position="705"/>
        <end position="798"/>
    </location>
</feature>
<dbReference type="Gene3D" id="3.30.930.10">
    <property type="entry name" value="Bira Bifunctional Protein, Domain 2"/>
    <property type="match status" value="1"/>
</dbReference>
<evidence type="ECO:0000256" key="8">
    <source>
        <dbReference type="ARBA" id="ARBA00022741"/>
    </source>
</evidence>
<dbReference type="Gene3D" id="3.50.40.10">
    <property type="entry name" value="Phenylalanyl-trna Synthetase, Chain B, domain 3"/>
    <property type="match status" value="1"/>
</dbReference>
<dbReference type="SMART" id="SM00874">
    <property type="entry name" value="B5"/>
    <property type="match status" value="1"/>
</dbReference>
<dbReference type="Proteomes" id="UP000018700">
    <property type="component" value="Chromosome"/>
</dbReference>
<evidence type="ECO:0000256" key="12">
    <source>
        <dbReference type="ARBA" id="ARBA00022917"/>
    </source>
</evidence>
<dbReference type="HAMAP" id="MF_00283">
    <property type="entry name" value="Phe_tRNA_synth_beta1"/>
    <property type="match status" value="1"/>
</dbReference>
<evidence type="ECO:0000313" key="20">
    <source>
        <dbReference type="EMBL" id="AHC73835.1"/>
    </source>
</evidence>
<comment type="subunit">
    <text evidence="3 15">Tetramer of two alpha and two beta subunits.</text>
</comment>
<evidence type="ECO:0000256" key="13">
    <source>
        <dbReference type="ARBA" id="ARBA00023146"/>
    </source>
</evidence>
<dbReference type="RefSeq" id="WP_025300713.1">
    <property type="nucleotide sequence ID" value="NZ_CP006745.1"/>
</dbReference>
<evidence type="ECO:0000256" key="9">
    <source>
        <dbReference type="ARBA" id="ARBA00022840"/>
    </source>
</evidence>
<dbReference type="SUPFAM" id="SSF46955">
    <property type="entry name" value="Putative DNA-binding domain"/>
    <property type="match status" value="1"/>
</dbReference>
<comment type="catalytic activity">
    <reaction evidence="14 15">
        <text>tRNA(Phe) + L-phenylalanine + ATP = L-phenylalanyl-tRNA(Phe) + AMP + diphosphate + H(+)</text>
        <dbReference type="Rhea" id="RHEA:19413"/>
        <dbReference type="Rhea" id="RHEA-COMP:9668"/>
        <dbReference type="Rhea" id="RHEA-COMP:9699"/>
        <dbReference type="ChEBI" id="CHEBI:15378"/>
        <dbReference type="ChEBI" id="CHEBI:30616"/>
        <dbReference type="ChEBI" id="CHEBI:33019"/>
        <dbReference type="ChEBI" id="CHEBI:58095"/>
        <dbReference type="ChEBI" id="CHEBI:78442"/>
        <dbReference type="ChEBI" id="CHEBI:78531"/>
        <dbReference type="ChEBI" id="CHEBI:456215"/>
        <dbReference type="EC" id="6.1.1.20"/>
    </reaction>
</comment>
<dbReference type="GO" id="GO:0000049">
    <property type="term" value="F:tRNA binding"/>
    <property type="evidence" value="ECO:0007669"/>
    <property type="project" value="UniProtKB-UniRule"/>
</dbReference>
<evidence type="ECO:0000256" key="1">
    <source>
        <dbReference type="ARBA" id="ARBA00004496"/>
    </source>
</evidence>
<evidence type="ECO:0000256" key="2">
    <source>
        <dbReference type="ARBA" id="ARBA00008653"/>
    </source>
</evidence>
<dbReference type="Pfam" id="PF03147">
    <property type="entry name" value="FDX-ACB"/>
    <property type="match status" value="1"/>
</dbReference>
<keyword evidence="6 15" id="KW-0436">Ligase</keyword>
<dbReference type="InterPro" id="IPR045060">
    <property type="entry name" value="Phe-tRNA-ligase_IIc_bsu"/>
</dbReference>
<feature type="domain" description="B5" evidence="19">
    <location>
        <begin position="402"/>
        <end position="477"/>
    </location>
</feature>
<dbReference type="InterPro" id="IPR041616">
    <property type="entry name" value="PheRS_beta_core"/>
</dbReference>
<dbReference type="InterPro" id="IPR005147">
    <property type="entry name" value="tRNA_synthase_B5-dom"/>
</dbReference>
<sequence>MKFTLSWLNDHLESNSSLKAITDKLTMLGFEVEKVQAPSKVFSNFFVVQIVEAMPHPTVDQLSICKVDIGENIIQVMSHATNTHSGMKSIFAPPGSYAPEYELILEQYKNYDANNSGILMSEGQLGIGNNHNNIIDLPKDAPIGIDYATYAGLDDPIIEISVTPNRGDCLSVRGIARDLAASGIGTLKSIDTSPVNGTFVSPLRFEIDLPAKQAYVCPTVISRCFRNVKNGPAPFWMQKRLRAVGVSPVSALIDITNYLMLDLGQPLHIYDAAKLHGNPSIRLAKNGERYLGINGTEYTLETDMLVISDAKGIESIAGIMGGKRTSVNEDTTCMFLEAAIFDQISIANTGRRLGILSGSRYRFERGLDYTSPRWGVEIVARMILKICGGEASETVVNVKEKLCQRKLTMKYSRIAAISGVDLPSDKTESILSALGFKVNSSSDSISVIPPPWRNDVIGEAELVEDIVRVFGYDKIPSASMEHTSLISQPTLTVEQNFRRIIKRYLTSRGMMEAVTFSFLPLRHAELFGGGTQALQIVNPISIDLAAMRPSILPNLITAATRNINVGYPDIAMFEVGPQYTGDQPEDQSQVAVGLRVGRTGRRDWRNFDRAVDLFDVKADVIALLEMIEVSVIKLHLSQKTPNWYHPARSGCFCLGSKIIAYFGDLHPYILKYFDLNAPAVAFEVLLDNLPIPEQKKPQRPLLEDNIFQSIVRDFAFIVADDLPADRVTQAVVNADKTIINSVHVFDQYRGPSIPKGTKSIAVEVTMQSLYGTMNNDQIKTTSAKIIANVKKNTKGILRN</sequence>
<keyword evidence="21" id="KW-1185">Reference proteome</keyword>
<dbReference type="NCBIfam" id="TIGR00472">
    <property type="entry name" value="pheT_bact"/>
    <property type="match status" value="1"/>
</dbReference>
<dbReference type="GO" id="GO:0006432">
    <property type="term" value="P:phenylalanyl-tRNA aminoacylation"/>
    <property type="evidence" value="ECO:0007669"/>
    <property type="project" value="UniProtKB-UniRule"/>
</dbReference>
<dbReference type="InterPro" id="IPR002547">
    <property type="entry name" value="tRNA-bd_dom"/>
</dbReference>
<keyword evidence="11 16" id="KW-0694">RNA-binding</keyword>
<dbReference type="Gene3D" id="3.30.70.380">
    <property type="entry name" value="Ferrodoxin-fold anticodon-binding domain"/>
    <property type="match status" value="1"/>
</dbReference>
<dbReference type="eggNOG" id="COG0072">
    <property type="taxonomic scope" value="Bacteria"/>
</dbReference>
<keyword evidence="4 15" id="KW-0963">Cytoplasm</keyword>
<dbReference type="PROSITE" id="PS51447">
    <property type="entry name" value="FDX_ACB"/>
    <property type="match status" value="1"/>
</dbReference>
<dbReference type="OrthoDB" id="9805455at2"/>
<evidence type="ECO:0000313" key="21">
    <source>
        <dbReference type="Proteomes" id="UP000018700"/>
    </source>
</evidence>
<dbReference type="PROSITE" id="PS51483">
    <property type="entry name" value="B5"/>
    <property type="match status" value="1"/>
</dbReference>
<dbReference type="HOGENOM" id="CLU_016891_0_0_5"/>
<dbReference type="InterPro" id="IPR012340">
    <property type="entry name" value="NA-bd_OB-fold"/>
</dbReference>
<evidence type="ECO:0000259" key="17">
    <source>
        <dbReference type="PROSITE" id="PS50886"/>
    </source>
</evidence>
<dbReference type="InterPro" id="IPR020825">
    <property type="entry name" value="Phe-tRNA_synthase-like_B3/B4"/>
</dbReference>
<dbReference type="SUPFAM" id="SSF54991">
    <property type="entry name" value="Anticodon-binding domain of PheRS"/>
    <property type="match status" value="1"/>
</dbReference>
<dbReference type="Gene3D" id="2.40.50.140">
    <property type="entry name" value="Nucleic acid-binding proteins"/>
    <property type="match status" value="1"/>
</dbReference>
<dbReference type="Pfam" id="PF17759">
    <property type="entry name" value="tRNA_synthFbeta"/>
    <property type="match status" value="1"/>
</dbReference>
<dbReference type="InterPro" id="IPR045864">
    <property type="entry name" value="aa-tRNA-synth_II/BPL/LPL"/>
</dbReference>
<dbReference type="GO" id="GO:0004826">
    <property type="term" value="F:phenylalanine-tRNA ligase activity"/>
    <property type="evidence" value="ECO:0007669"/>
    <property type="project" value="UniProtKB-UniRule"/>
</dbReference>
<dbReference type="PANTHER" id="PTHR10947">
    <property type="entry name" value="PHENYLALANYL-TRNA SYNTHETASE BETA CHAIN AND LEUCINE-RICH REPEAT-CONTAINING PROTEIN 47"/>
    <property type="match status" value="1"/>
</dbReference>
<keyword evidence="13 15" id="KW-0030">Aminoacyl-tRNA synthetase</keyword>
<keyword evidence="12 15" id="KW-0648">Protein biosynthesis</keyword>
<proteinExistence type="inferred from homology"/>
<comment type="cofactor">
    <cofactor evidence="15">
        <name>Mg(2+)</name>
        <dbReference type="ChEBI" id="CHEBI:18420"/>
    </cofactor>
    <text evidence="15">Binds 2 magnesium ions per tetramer.</text>
</comment>
<evidence type="ECO:0000256" key="16">
    <source>
        <dbReference type="PROSITE-ProRule" id="PRU00209"/>
    </source>
</evidence>
<dbReference type="InterPro" id="IPR009061">
    <property type="entry name" value="DNA-bd_dom_put_sf"/>
</dbReference>
<dbReference type="GO" id="GO:0005524">
    <property type="term" value="F:ATP binding"/>
    <property type="evidence" value="ECO:0007669"/>
    <property type="project" value="UniProtKB-UniRule"/>
</dbReference>
<dbReference type="Pfam" id="PF03484">
    <property type="entry name" value="B5"/>
    <property type="match status" value="1"/>
</dbReference>
<keyword evidence="9 15" id="KW-0067">ATP-binding</keyword>
<dbReference type="GO" id="GO:0000287">
    <property type="term" value="F:magnesium ion binding"/>
    <property type="evidence" value="ECO:0007669"/>
    <property type="project" value="UniProtKB-UniRule"/>
</dbReference>
<dbReference type="CDD" id="cd02796">
    <property type="entry name" value="tRNA_bind_bactPheRS"/>
    <property type="match status" value="1"/>
</dbReference>
<gene>
    <name evidence="15 20" type="primary">pheT</name>
    <name evidence="20" type="ORF">P856_624</name>
</gene>
<evidence type="ECO:0000256" key="15">
    <source>
        <dbReference type="HAMAP-Rule" id="MF_00283"/>
    </source>
</evidence>
<dbReference type="InterPro" id="IPR036690">
    <property type="entry name" value="Fdx_antiC-bd_sf"/>
</dbReference>
<evidence type="ECO:0000256" key="3">
    <source>
        <dbReference type="ARBA" id="ARBA00011209"/>
    </source>
</evidence>
<feature type="binding site" evidence="15">
    <location>
        <position position="465"/>
    </location>
    <ligand>
        <name>Mg(2+)</name>
        <dbReference type="ChEBI" id="CHEBI:18420"/>
        <note>shared with alpha subunit</note>
    </ligand>
</feature>
<dbReference type="InterPro" id="IPR033714">
    <property type="entry name" value="tRNA_bind_bactPheRS"/>
</dbReference>
<reference evidence="20 21" key="1">
    <citation type="journal article" date="2013" name="PLoS ONE">
        <title>Bacterial endosymbiosis in a chordate host: long-term co-evolution and conservation of secondary metabolism.</title>
        <authorList>
            <person name="Kwan J.C."/>
            <person name="Schmidt E.W."/>
        </authorList>
    </citation>
    <scope>NUCLEOTIDE SEQUENCE [LARGE SCALE GENOMIC DNA]</scope>
    <source>
        <strain evidence="21">faulkneri L5</strain>
    </source>
</reference>
<evidence type="ECO:0000256" key="10">
    <source>
        <dbReference type="ARBA" id="ARBA00022842"/>
    </source>
</evidence>
<evidence type="ECO:0000259" key="18">
    <source>
        <dbReference type="PROSITE" id="PS51447"/>
    </source>
</evidence>
<evidence type="ECO:0000256" key="11">
    <source>
        <dbReference type="ARBA" id="ARBA00022884"/>
    </source>
</evidence>
<accession>V9TWY6</accession>
<keyword evidence="10 15" id="KW-0460">Magnesium</keyword>
<dbReference type="GO" id="GO:0009328">
    <property type="term" value="C:phenylalanine-tRNA ligase complex"/>
    <property type="evidence" value="ECO:0007669"/>
    <property type="project" value="TreeGrafter"/>
</dbReference>
<keyword evidence="7 15" id="KW-0479">Metal-binding</keyword>
<dbReference type="EMBL" id="CP006745">
    <property type="protein sequence ID" value="AHC73835.1"/>
    <property type="molecule type" value="Genomic_DNA"/>
</dbReference>
<feature type="binding site" evidence="15">
    <location>
        <position position="455"/>
    </location>
    <ligand>
        <name>Mg(2+)</name>
        <dbReference type="ChEBI" id="CHEBI:18420"/>
        <note>shared with alpha subunit</note>
    </ligand>
</feature>
<dbReference type="InterPro" id="IPR004532">
    <property type="entry name" value="Phe-tRNA-ligase_IIc_bsu_bact"/>
</dbReference>
<comment type="subcellular location">
    <subcellularLocation>
        <location evidence="1 15">Cytoplasm</location>
    </subcellularLocation>
</comment>
<dbReference type="InterPro" id="IPR005121">
    <property type="entry name" value="Fdx_antiC-bd"/>
</dbReference>
<name>V9TWY6_9PROT</name>
<dbReference type="SUPFAM" id="SSF56037">
    <property type="entry name" value="PheT/TilS domain"/>
    <property type="match status" value="1"/>
</dbReference>
<dbReference type="PATRIC" id="fig|1401328.3.peg.622"/>
<dbReference type="SMART" id="SM00896">
    <property type="entry name" value="FDX-ACB"/>
    <property type="match status" value="1"/>
</dbReference>
<dbReference type="KEGG" id="efk:P856_624"/>
<dbReference type="Pfam" id="PF03483">
    <property type="entry name" value="B3_4"/>
    <property type="match status" value="1"/>
</dbReference>
<dbReference type="Gene3D" id="3.30.56.10">
    <property type="match status" value="2"/>
</dbReference>
<dbReference type="STRING" id="1401328.P856_624"/>
<evidence type="ECO:0000256" key="4">
    <source>
        <dbReference type="ARBA" id="ARBA00022490"/>
    </source>
</evidence>
<dbReference type="eggNOG" id="COG0073">
    <property type="taxonomic scope" value="Bacteria"/>
</dbReference>
<feature type="domain" description="TRNA-binding" evidence="17">
    <location>
        <begin position="39"/>
        <end position="148"/>
    </location>
</feature>
<evidence type="ECO:0000256" key="14">
    <source>
        <dbReference type="ARBA" id="ARBA00049255"/>
    </source>
</evidence>
<dbReference type="PANTHER" id="PTHR10947:SF0">
    <property type="entry name" value="PHENYLALANINE--TRNA LIGASE BETA SUBUNIT"/>
    <property type="match status" value="1"/>
</dbReference>
<dbReference type="SMART" id="SM00873">
    <property type="entry name" value="B3_4"/>
    <property type="match status" value="1"/>
</dbReference>
<dbReference type="CDD" id="cd00769">
    <property type="entry name" value="PheRS_beta_core"/>
    <property type="match status" value="1"/>
</dbReference>
<evidence type="ECO:0000256" key="7">
    <source>
        <dbReference type="ARBA" id="ARBA00022723"/>
    </source>
</evidence>
<comment type="similarity">
    <text evidence="2 15">Belongs to the phenylalanyl-tRNA synthetase beta subunit family. Type 1 subfamily.</text>
</comment>
<feature type="binding site" evidence="15">
    <location>
        <position position="464"/>
    </location>
    <ligand>
        <name>Mg(2+)</name>
        <dbReference type="ChEBI" id="CHEBI:18420"/>
        <note>shared with alpha subunit</note>
    </ligand>
</feature>
<dbReference type="InterPro" id="IPR005146">
    <property type="entry name" value="B3/B4_tRNA-bd"/>
</dbReference>
<evidence type="ECO:0000259" key="19">
    <source>
        <dbReference type="PROSITE" id="PS51483"/>
    </source>
</evidence>
<dbReference type="SUPFAM" id="SSF50249">
    <property type="entry name" value="Nucleic acid-binding proteins"/>
    <property type="match status" value="1"/>
</dbReference>
<comment type="caution">
    <text evidence="15">Lacks conserved residue(s) required for the propagation of feature annotation.</text>
</comment>
<dbReference type="Pfam" id="PF01588">
    <property type="entry name" value="tRNA_bind"/>
    <property type="match status" value="1"/>
</dbReference>
<organism evidence="20 21">
    <name type="scientific">Candidatus Endolissoclinum faulkneri L5</name>
    <dbReference type="NCBI Taxonomy" id="1401328"/>
    <lineage>
        <taxon>Bacteria</taxon>
        <taxon>Pseudomonadati</taxon>
        <taxon>Pseudomonadota</taxon>
        <taxon>Alphaproteobacteria</taxon>
        <taxon>Rhodospirillales</taxon>
        <taxon>Rhodospirillaceae</taxon>
        <taxon>Candidatus Endolissoclinum</taxon>
    </lineage>
</organism>
<evidence type="ECO:0000256" key="6">
    <source>
        <dbReference type="ARBA" id="ARBA00022598"/>
    </source>
</evidence>